<evidence type="ECO:0000313" key="1">
    <source>
        <dbReference type="EMBL" id="TWI01243.1"/>
    </source>
</evidence>
<comment type="caution">
    <text evidence="1">The sequence shown here is derived from an EMBL/GenBank/DDBJ whole genome shotgun (WGS) entry which is preliminary data.</text>
</comment>
<gene>
    <name evidence="1" type="ORF">IQ05_00816</name>
</gene>
<dbReference type="Proteomes" id="UP000317519">
    <property type="component" value="Unassembled WGS sequence"/>
</dbReference>
<dbReference type="EMBL" id="VLKO01000003">
    <property type="protein sequence ID" value="TWI01243.1"/>
    <property type="molecule type" value="Genomic_DNA"/>
</dbReference>
<dbReference type="RefSeq" id="WP_167496926.1">
    <property type="nucleotide sequence ID" value="NZ_VLKO01000003.1"/>
</dbReference>
<protein>
    <submittedName>
        <fullName evidence="1">Uncharacterized protein</fullName>
    </submittedName>
</protein>
<proteinExistence type="predicted"/>
<evidence type="ECO:0000313" key="2">
    <source>
        <dbReference type="Proteomes" id="UP000317519"/>
    </source>
</evidence>
<name>A0ABY3FLA7_9FLAO</name>
<keyword evidence="2" id="KW-1185">Reference proteome</keyword>
<reference evidence="1 2" key="1">
    <citation type="journal article" date="2015" name="Stand. Genomic Sci.">
        <title>Genomic Encyclopedia of Bacterial and Archaeal Type Strains, Phase III: the genomes of soil and plant-associated and newly described type strains.</title>
        <authorList>
            <person name="Whitman W.B."/>
            <person name="Woyke T."/>
            <person name="Klenk H.P."/>
            <person name="Zhou Y."/>
            <person name="Lilburn T.G."/>
            <person name="Beck B.J."/>
            <person name="De Vos P."/>
            <person name="Vandamme P."/>
            <person name="Eisen J.A."/>
            <person name="Garrity G."/>
            <person name="Hugenholtz P."/>
            <person name="Kyrpides N.C."/>
        </authorList>
    </citation>
    <scope>NUCLEOTIDE SEQUENCE [LARGE SCALE GENOMIC DNA]</scope>
    <source>
        <strain evidence="1 2">CGMCC 1.6847</strain>
    </source>
</reference>
<accession>A0ABY3FLA7</accession>
<sequence>MVTIVDYKKYQRENGETFYALEVQGGIESVKSKETEKTIRNINKLTKTRNGV</sequence>
<organism evidence="1 2">
    <name type="scientific">Flavobacterium tiangeerense</name>
    <dbReference type="NCBI Taxonomy" id="459471"/>
    <lineage>
        <taxon>Bacteria</taxon>
        <taxon>Pseudomonadati</taxon>
        <taxon>Bacteroidota</taxon>
        <taxon>Flavobacteriia</taxon>
        <taxon>Flavobacteriales</taxon>
        <taxon>Flavobacteriaceae</taxon>
        <taxon>Flavobacterium</taxon>
    </lineage>
</organism>